<dbReference type="EMBL" id="JAHXRF010000022">
    <property type="protein sequence ID" value="MBW4866787.1"/>
    <property type="molecule type" value="Genomic_DNA"/>
</dbReference>
<dbReference type="Proteomes" id="UP001196873">
    <property type="component" value="Unassembled WGS sequence"/>
</dbReference>
<keyword evidence="2" id="KW-0808">Transferase</keyword>
<evidence type="ECO:0000313" key="3">
    <source>
        <dbReference type="Proteomes" id="UP001196873"/>
    </source>
</evidence>
<organism evidence="2 3">
    <name type="scientific">Segatella salivae</name>
    <dbReference type="NCBI Taxonomy" id="228604"/>
    <lineage>
        <taxon>Bacteria</taxon>
        <taxon>Pseudomonadati</taxon>
        <taxon>Bacteroidota</taxon>
        <taxon>Bacteroidia</taxon>
        <taxon>Bacteroidales</taxon>
        <taxon>Prevotellaceae</taxon>
        <taxon>Segatella</taxon>
    </lineage>
</organism>
<proteinExistence type="predicted"/>
<keyword evidence="2" id="KW-0032">Aminotransferase</keyword>
<comment type="caution">
    <text evidence="2">The sequence shown here is derived from an EMBL/GenBank/DDBJ whole genome shotgun (WGS) entry which is preliminary data.</text>
</comment>
<dbReference type="AlphaFoldDB" id="A0AAW4NSN4"/>
<feature type="region of interest" description="Disordered" evidence="1">
    <location>
        <begin position="28"/>
        <end position="70"/>
    </location>
</feature>
<reference evidence="2" key="1">
    <citation type="submission" date="2021-07" db="EMBL/GenBank/DDBJ databases">
        <title>Genomic diversity and antimicrobial resistance of Prevotella spp. isolated from chronic lung disease airways.</title>
        <authorList>
            <person name="Webb K.A."/>
            <person name="Olagoke O.S."/>
            <person name="Baird T."/>
            <person name="Neill J."/>
            <person name="Pham A."/>
            <person name="Wells T.J."/>
            <person name="Ramsay K.A."/>
            <person name="Bell S.C."/>
            <person name="Sarovich D.S."/>
            <person name="Price E.P."/>
        </authorList>
    </citation>
    <scope>NUCLEOTIDE SEQUENCE</scope>
    <source>
        <strain evidence="2">SCHI0047.S.3</strain>
    </source>
</reference>
<evidence type="ECO:0000313" key="2">
    <source>
        <dbReference type="EMBL" id="MBW4866787.1"/>
    </source>
</evidence>
<evidence type="ECO:0000256" key="1">
    <source>
        <dbReference type="SAM" id="MobiDB-lite"/>
    </source>
</evidence>
<protein>
    <submittedName>
        <fullName evidence="2">Aminotransferase</fullName>
    </submittedName>
</protein>
<dbReference type="GO" id="GO:0008483">
    <property type="term" value="F:transaminase activity"/>
    <property type="evidence" value="ECO:0007669"/>
    <property type="project" value="UniProtKB-KW"/>
</dbReference>
<sequence>MAMKKIYCSPVTTLIVFEAEEKLLTISAGTTDPEEGGDPTGGNGSTPNPFAAFGNAKRQIWDDDDEEMES</sequence>
<name>A0AAW4NSN4_9BACT</name>
<accession>A0AAW4NSN4</accession>
<dbReference type="RefSeq" id="WP_219426559.1">
    <property type="nucleotide sequence ID" value="NZ_JABZVA010000021.1"/>
</dbReference>
<gene>
    <name evidence="2" type="ORF">KZY68_12425</name>
</gene>